<keyword evidence="2 6" id="KW-0812">Transmembrane</keyword>
<feature type="region of interest" description="Disordered" evidence="5">
    <location>
        <begin position="339"/>
        <end position="362"/>
    </location>
</feature>
<evidence type="ECO:0000256" key="6">
    <source>
        <dbReference type="SAM" id="Phobius"/>
    </source>
</evidence>
<evidence type="ECO:0000313" key="8">
    <source>
        <dbReference type="Proteomes" id="UP001168821"/>
    </source>
</evidence>
<feature type="compositionally biased region" description="Polar residues" evidence="5">
    <location>
        <begin position="40"/>
        <end position="49"/>
    </location>
</feature>
<dbReference type="GO" id="GO:0071683">
    <property type="term" value="C:sensory dendrite"/>
    <property type="evidence" value="ECO:0007669"/>
    <property type="project" value="TreeGrafter"/>
</dbReference>
<dbReference type="PANTHER" id="PTHR21676:SF6">
    <property type="entry name" value="PROTEIN STUM"/>
    <property type="match status" value="1"/>
</dbReference>
<protein>
    <recommendedName>
        <fullName evidence="9">Protein SPEC3</fullName>
    </recommendedName>
</protein>
<feature type="transmembrane region" description="Helical" evidence="6">
    <location>
        <begin position="287"/>
        <end position="304"/>
    </location>
</feature>
<dbReference type="EMBL" id="JALNTZ010000002">
    <property type="protein sequence ID" value="KAJ3660616.1"/>
    <property type="molecule type" value="Genomic_DNA"/>
</dbReference>
<dbReference type="InterPro" id="IPR026673">
    <property type="entry name" value="SPEC3/Stum"/>
</dbReference>
<dbReference type="PANTHER" id="PTHR21676">
    <property type="entry name" value="PROTEIN STUM"/>
    <property type="match status" value="1"/>
</dbReference>
<reference evidence="7" key="1">
    <citation type="journal article" date="2023" name="G3 (Bethesda)">
        <title>Whole genome assemblies of Zophobas morio and Tenebrio molitor.</title>
        <authorList>
            <person name="Kaur S."/>
            <person name="Stinson S.A."/>
            <person name="diCenzo G.C."/>
        </authorList>
    </citation>
    <scope>NUCLEOTIDE SEQUENCE</scope>
    <source>
        <strain evidence="7">QUZm001</strain>
    </source>
</reference>
<evidence type="ECO:0000256" key="5">
    <source>
        <dbReference type="SAM" id="MobiDB-lite"/>
    </source>
</evidence>
<dbReference type="GO" id="GO:0016020">
    <property type="term" value="C:membrane"/>
    <property type="evidence" value="ECO:0007669"/>
    <property type="project" value="UniProtKB-SubCell"/>
</dbReference>
<comment type="subcellular location">
    <subcellularLocation>
        <location evidence="1">Membrane</location>
        <topology evidence="1">Multi-pass membrane protein</topology>
    </subcellularLocation>
</comment>
<feature type="region of interest" description="Disordered" evidence="5">
    <location>
        <begin position="28"/>
        <end position="54"/>
    </location>
</feature>
<feature type="transmembrane region" description="Helical" evidence="6">
    <location>
        <begin position="248"/>
        <end position="275"/>
    </location>
</feature>
<feature type="region of interest" description="Disordered" evidence="5">
    <location>
        <begin position="198"/>
        <end position="222"/>
    </location>
</feature>
<proteinExistence type="predicted"/>
<organism evidence="7 8">
    <name type="scientific">Zophobas morio</name>
    <dbReference type="NCBI Taxonomy" id="2755281"/>
    <lineage>
        <taxon>Eukaryota</taxon>
        <taxon>Metazoa</taxon>
        <taxon>Ecdysozoa</taxon>
        <taxon>Arthropoda</taxon>
        <taxon>Hexapoda</taxon>
        <taxon>Insecta</taxon>
        <taxon>Pterygota</taxon>
        <taxon>Neoptera</taxon>
        <taxon>Endopterygota</taxon>
        <taxon>Coleoptera</taxon>
        <taxon>Polyphaga</taxon>
        <taxon>Cucujiformia</taxon>
        <taxon>Tenebrionidae</taxon>
        <taxon>Zophobas</taxon>
    </lineage>
</organism>
<evidence type="ECO:0000256" key="4">
    <source>
        <dbReference type="ARBA" id="ARBA00023136"/>
    </source>
</evidence>
<comment type="caution">
    <text evidence="7">The sequence shown here is derived from an EMBL/GenBank/DDBJ whole genome shotgun (WGS) entry which is preliminary data.</text>
</comment>
<dbReference type="GO" id="GO:0050954">
    <property type="term" value="P:sensory perception of mechanical stimulus"/>
    <property type="evidence" value="ECO:0007669"/>
    <property type="project" value="TreeGrafter"/>
</dbReference>
<dbReference type="GO" id="GO:0042330">
    <property type="term" value="P:taxis"/>
    <property type="evidence" value="ECO:0007669"/>
    <property type="project" value="TreeGrafter"/>
</dbReference>
<accession>A0AA38ISE1</accession>
<sequence length="362" mass="41459">MLWKKEDFAKMTYIYVMPLHEEYNGYGVLENGGLPPPHQPSNDPQQESQDPPKGNVCTRFLSTCKKKMSCKACKKQKDENKDKTKKIDEEKEKTGCFNCRRKKPDVTINVENDPNEPKKKLWERMKCCGKNKVSDTTGCFPSGKRKESWVGDRRDSILSEPQTEKAKCCSKIGCRNFFRKMFCLDKCRKKKPKMDEIEDSRRASMMSKKKSLTPSSMPVEDTKPKIDESLVEHSSQMKAAIPVLPVCLAWFCLVMNCIAPGTGTIFSGMFCLCIGKPRFSQKDGVRARIWSFIINLVIGFGQFFTILFCLVGWGWSIWWGVIMVKLARKNRKIKALEANEQEGSRQVPAANHHSSRDPERRS</sequence>
<name>A0AA38ISE1_9CUCU</name>
<evidence type="ECO:0000256" key="1">
    <source>
        <dbReference type="ARBA" id="ARBA00004141"/>
    </source>
</evidence>
<dbReference type="Pfam" id="PF15795">
    <property type="entry name" value="Spec3"/>
    <property type="match status" value="1"/>
</dbReference>
<evidence type="ECO:0000256" key="3">
    <source>
        <dbReference type="ARBA" id="ARBA00022989"/>
    </source>
</evidence>
<evidence type="ECO:0000313" key="7">
    <source>
        <dbReference type="EMBL" id="KAJ3660616.1"/>
    </source>
</evidence>
<evidence type="ECO:0008006" key="9">
    <source>
        <dbReference type="Google" id="ProtNLM"/>
    </source>
</evidence>
<evidence type="ECO:0000256" key="2">
    <source>
        <dbReference type="ARBA" id="ARBA00022692"/>
    </source>
</evidence>
<dbReference type="AlphaFoldDB" id="A0AA38ISE1"/>
<dbReference type="GO" id="GO:0019230">
    <property type="term" value="P:proprioception"/>
    <property type="evidence" value="ECO:0007669"/>
    <property type="project" value="TreeGrafter"/>
</dbReference>
<keyword evidence="3 6" id="KW-1133">Transmembrane helix</keyword>
<dbReference type="Proteomes" id="UP001168821">
    <property type="component" value="Unassembled WGS sequence"/>
</dbReference>
<keyword evidence="8" id="KW-1185">Reference proteome</keyword>
<keyword evidence="4 6" id="KW-0472">Membrane</keyword>
<gene>
    <name evidence="7" type="ORF">Zmor_005056</name>
</gene>